<dbReference type="Pfam" id="PF13415">
    <property type="entry name" value="Beta-prop_FBX42"/>
    <property type="match status" value="1"/>
</dbReference>
<proteinExistence type="predicted"/>
<protein>
    <submittedName>
        <fullName evidence="2">Kelch domain-containing protein 4</fullName>
    </submittedName>
</protein>
<feature type="region of interest" description="Disordered" evidence="1">
    <location>
        <begin position="1"/>
        <end position="20"/>
    </location>
</feature>
<reference evidence="2 3" key="1">
    <citation type="submission" date="2013-11" db="EMBL/GenBank/DDBJ databases">
        <title>Genome sequencing of Stegodyphus mimosarum.</title>
        <authorList>
            <person name="Bechsgaard J."/>
        </authorList>
    </citation>
    <scope>NUCLEOTIDE SEQUENCE [LARGE SCALE GENOMIC DNA]</scope>
</reference>
<dbReference type="OrthoDB" id="4447at2759"/>
<sequence length="537" mass="60766">MGKKDKKKGKGAEKTASKTEKKALNKLKKDLAAKGEDDIEKLIAEFQARDKKLGVTAEELCSQPSPRSGFTLCAHPDKDELLLFGGEYFNGSKTMMYNDLYFYNIKKGQWSILQCSEKPPPRCGHQAVVVSQRGGQMWVFGGEFASPTRSNFYHYKDLWVFHLSEKRWEQIKVPGTPSSRSGHRMVVSRKQIVLFGGFHESIRDYKYFNDVYIFDLESYAWTKIEPGGKGPSPRSGCQMAPLIDGRILLYGGYSREKVKKDVDKGTAYIDMYYLQVDERIKPNKWKWVQVKPSGIPPSARSGFSLAVASNNHAYAFGGVHDEDVDEESMESVFHNDLFLLELEKGRWMPVKLHGKDARIIKKKRRKEKENDDADDEEEVIDENVITDTLEKTTIAEDSSADCDVKTTEDSIFTVKIGPQNPQGVSSEGVSSSSNQIFPTEIFVPKARMTASLVIKHGILYLYGGLYEEGDRQLTLSDFYSLDIHKLDEWRTIVPFSTELLEWIESEESESSDNDSDIADENEEDADDEGIINAGHQC</sequence>
<dbReference type="PANTHER" id="PTHR46063">
    <property type="entry name" value="KELCH DOMAIN-CONTAINING PROTEIN"/>
    <property type="match status" value="1"/>
</dbReference>
<feature type="non-terminal residue" evidence="2">
    <location>
        <position position="537"/>
    </location>
</feature>
<organism evidence="2 3">
    <name type="scientific">Stegodyphus mimosarum</name>
    <name type="common">African social velvet spider</name>
    <dbReference type="NCBI Taxonomy" id="407821"/>
    <lineage>
        <taxon>Eukaryota</taxon>
        <taxon>Metazoa</taxon>
        <taxon>Ecdysozoa</taxon>
        <taxon>Arthropoda</taxon>
        <taxon>Chelicerata</taxon>
        <taxon>Arachnida</taxon>
        <taxon>Araneae</taxon>
        <taxon>Araneomorphae</taxon>
        <taxon>Entelegynae</taxon>
        <taxon>Eresoidea</taxon>
        <taxon>Eresidae</taxon>
        <taxon>Stegodyphus</taxon>
    </lineage>
</organism>
<dbReference type="Gene3D" id="2.120.10.80">
    <property type="entry name" value="Kelch-type beta propeller"/>
    <property type="match status" value="1"/>
</dbReference>
<dbReference type="InterPro" id="IPR052588">
    <property type="entry name" value="Kelch_domain_protein"/>
</dbReference>
<dbReference type="Proteomes" id="UP000054359">
    <property type="component" value="Unassembled WGS sequence"/>
</dbReference>
<feature type="compositionally biased region" description="Acidic residues" evidence="1">
    <location>
        <begin position="505"/>
        <end position="529"/>
    </location>
</feature>
<feature type="region of interest" description="Disordered" evidence="1">
    <location>
        <begin position="505"/>
        <end position="537"/>
    </location>
</feature>
<feature type="compositionally biased region" description="Basic and acidic residues" evidence="1">
    <location>
        <begin position="10"/>
        <end position="20"/>
    </location>
</feature>
<dbReference type="PANTHER" id="PTHR46063:SF1">
    <property type="entry name" value="KELCH DOMAIN-CONTAINING PROTEIN 4"/>
    <property type="match status" value="1"/>
</dbReference>
<dbReference type="STRING" id="407821.A0A087TJ83"/>
<evidence type="ECO:0000313" key="2">
    <source>
        <dbReference type="EMBL" id="KFM65172.1"/>
    </source>
</evidence>
<accession>A0A087TJ83</accession>
<dbReference type="OMA" id="PSPRVGC"/>
<dbReference type="SUPFAM" id="SSF117281">
    <property type="entry name" value="Kelch motif"/>
    <property type="match status" value="1"/>
</dbReference>
<gene>
    <name evidence="2" type="ORF">X975_23029</name>
</gene>
<evidence type="ECO:0000256" key="1">
    <source>
        <dbReference type="SAM" id="MobiDB-lite"/>
    </source>
</evidence>
<dbReference type="AlphaFoldDB" id="A0A087TJ83"/>
<name>A0A087TJ83_STEMI</name>
<dbReference type="EMBL" id="KK115465">
    <property type="protein sequence ID" value="KFM65172.1"/>
    <property type="molecule type" value="Genomic_DNA"/>
</dbReference>
<keyword evidence="3" id="KW-1185">Reference proteome</keyword>
<dbReference type="InterPro" id="IPR015915">
    <property type="entry name" value="Kelch-typ_b-propeller"/>
</dbReference>
<evidence type="ECO:0000313" key="3">
    <source>
        <dbReference type="Proteomes" id="UP000054359"/>
    </source>
</evidence>